<evidence type="ECO:0000313" key="1">
    <source>
        <dbReference type="EMBL" id="JAH55122.1"/>
    </source>
</evidence>
<protein>
    <submittedName>
        <fullName evidence="1">Uncharacterized protein</fullName>
    </submittedName>
</protein>
<dbReference type="AlphaFoldDB" id="A0A0E9TNS1"/>
<accession>A0A0E9TNS1</accession>
<dbReference type="EMBL" id="GBXM01053455">
    <property type="protein sequence ID" value="JAH55122.1"/>
    <property type="molecule type" value="Transcribed_RNA"/>
</dbReference>
<name>A0A0E9TNS1_ANGAN</name>
<organism evidence="1">
    <name type="scientific">Anguilla anguilla</name>
    <name type="common">European freshwater eel</name>
    <name type="synonym">Muraena anguilla</name>
    <dbReference type="NCBI Taxonomy" id="7936"/>
    <lineage>
        <taxon>Eukaryota</taxon>
        <taxon>Metazoa</taxon>
        <taxon>Chordata</taxon>
        <taxon>Craniata</taxon>
        <taxon>Vertebrata</taxon>
        <taxon>Euteleostomi</taxon>
        <taxon>Actinopterygii</taxon>
        <taxon>Neopterygii</taxon>
        <taxon>Teleostei</taxon>
        <taxon>Anguilliformes</taxon>
        <taxon>Anguillidae</taxon>
        <taxon>Anguilla</taxon>
    </lineage>
</organism>
<proteinExistence type="predicted"/>
<sequence>MFVGWTRMENLYVSPLQRHQRHTKQFPPPMSVDQ</sequence>
<reference evidence="1" key="2">
    <citation type="journal article" date="2015" name="Fish Shellfish Immunol.">
        <title>Early steps in the European eel (Anguilla anguilla)-Vibrio vulnificus interaction in the gills: Role of the RtxA13 toxin.</title>
        <authorList>
            <person name="Callol A."/>
            <person name="Pajuelo D."/>
            <person name="Ebbesson L."/>
            <person name="Teles M."/>
            <person name="MacKenzie S."/>
            <person name="Amaro C."/>
        </authorList>
    </citation>
    <scope>NUCLEOTIDE SEQUENCE</scope>
</reference>
<reference evidence="1" key="1">
    <citation type="submission" date="2014-11" db="EMBL/GenBank/DDBJ databases">
        <authorList>
            <person name="Amaro Gonzalez C."/>
        </authorList>
    </citation>
    <scope>NUCLEOTIDE SEQUENCE</scope>
</reference>